<feature type="domain" description="DUF1648" evidence="3">
    <location>
        <begin position="38"/>
        <end position="78"/>
    </location>
</feature>
<dbReference type="EMBL" id="BANT01000004">
    <property type="protein sequence ID" value="GAC56134.1"/>
    <property type="molecule type" value="Genomic_DNA"/>
</dbReference>
<evidence type="ECO:0000256" key="2">
    <source>
        <dbReference type="SAM" id="Phobius"/>
    </source>
</evidence>
<feature type="region of interest" description="Disordered" evidence="1">
    <location>
        <begin position="1"/>
        <end position="20"/>
    </location>
</feature>
<dbReference type="Proteomes" id="UP000053405">
    <property type="component" value="Unassembled WGS sequence"/>
</dbReference>
<feature type="transmembrane region" description="Helical" evidence="2">
    <location>
        <begin position="224"/>
        <end position="247"/>
    </location>
</feature>
<protein>
    <recommendedName>
        <fullName evidence="3">DUF1648 domain-containing protein</fullName>
    </recommendedName>
</protein>
<proteinExistence type="predicted"/>
<dbReference type="RefSeq" id="WP_005935755.1">
    <property type="nucleotide sequence ID" value="NZ_ATVK01000041.1"/>
</dbReference>
<keyword evidence="2" id="KW-0812">Transmembrane</keyword>
<feature type="transmembrane region" description="Helical" evidence="2">
    <location>
        <begin position="74"/>
        <end position="97"/>
    </location>
</feature>
<accession>L7L5C3</accession>
<feature type="transmembrane region" description="Helical" evidence="2">
    <location>
        <begin position="198"/>
        <end position="218"/>
    </location>
</feature>
<keyword evidence="2" id="KW-0472">Membrane</keyword>
<feature type="compositionally biased region" description="Low complexity" evidence="1">
    <location>
        <begin position="7"/>
        <end position="16"/>
    </location>
</feature>
<evidence type="ECO:0000256" key="1">
    <source>
        <dbReference type="SAM" id="MobiDB-lite"/>
    </source>
</evidence>
<dbReference type="STRING" id="1121927.GOHSU_04_00030"/>
<dbReference type="Pfam" id="PF07853">
    <property type="entry name" value="DUF1648"/>
    <property type="match status" value="1"/>
</dbReference>
<comment type="caution">
    <text evidence="4">The sequence shown here is derived from an EMBL/GenBank/DDBJ whole genome shotgun (WGS) entry which is preliminary data.</text>
</comment>
<dbReference type="OrthoDB" id="3178004at2"/>
<gene>
    <name evidence="4" type="ORF">GOHSU_04_00030</name>
</gene>
<evidence type="ECO:0000313" key="5">
    <source>
        <dbReference type="Proteomes" id="UP000053405"/>
    </source>
</evidence>
<evidence type="ECO:0000313" key="4">
    <source>
        <dbReference type="EMBL" id="GAC56134.1"/>
    </source>
</evidence>
<feature type="transmembrane region" description="Helical" evidence="2">
    <location>
        <begin position="143"/>
        <end position="163"/>
    </location>
</feature>
<sequence length="351" mass="36105">MKPTDQPAADPSSSLPPDEHDRRAARLSTLVALIVPLVLIGLAVVAQLALLGTAPARVAIHWDVSGRPDGWAPAWSVPILTAAIGVFVIAVLGLPVVRAMRSGDRRPGYRLLGAVALGVSALVAILSTGTFWQQTDGEQGGVLPSLIAALVIAALAGTAGWWVQPDLPATQTHRPVSALPIADGEQAVWLQSAVAGPAVAMILGATVLLTVLAGLFSWAGGASWSVILTLAVVTAVSLLVAATTLAYQVRVSADGLTITSFTGLPRFHIPIDQISAVRVDDDVSPLGDYGGYGIRMRPGTTAVVVRRGAAIVVDRISGRSLAVVVDDAATGAALLTAYLGDAVSRRSAESR</sequence>
<dbReference type="eggNOG" id="ENOG5033VBA">
    <property type="taxonomic scope" value="Bacteria"/>
</dbReference>
<dbReference type="AlphaFoldDB" id="L7L5C3"/>
<dbReference type="InterPro" id="IPR012867">
    <property type="entry name" value="DUF1648"/>
</dbReference>
<keyword evidence="2" id="KW-1133">Transmembrane helix</keyword>
<feature type="transmembrane region" description="Helical" evidence="2">
    <location>
        <begin position="30"/>
        <end position="54"/>
    </location>
</feature>
<reference evidence="4 5" key="1">
    <citation type="submission" date="2012-12" db="EMBL/GenBank/DDBJ databases">
        <title>Whole genome shotgun sequence of Gordonia hirsuta NBRC 16056.</title>
        <authorList>
            <person name="Isaki-Nakamura S."/>
            <person name="Hosoyama A."/>
            <person name="Tsuchikane K."/>
            <person name="Katsumata H."/>
            <person name="Baba S."/>
            <person name="Yamazaki S."/>
            <person name="Fujita N."/>
        </authorList>
    </citation>
    <scope>NUCLEOTIDE SEQUENCE [LARGE SCALE GENOMIC DNA]</scope>
    <source>
        <strain evidence="4 5">NBRC 16056</strain>
    </source>
</reference>
<feature type="transmembrane region" description="Helical" evidence="2">
    <location>
        <begin position="109"/>
        <end position="131"/>
    </location>
</feature>
<organism evidence="4 5">
    <name type="scientific">Gordonia hirsuta DSM 44140 = NBRC 16056</name>
    <dbReference type="NCBI Taxonomy" id="1121927"/>
    <lineage>
        <taxon>Bacteria</taxon>
        <taxon>Bacillati</taxon>
        <taxon>Actinomycetota</taxon>
        <taxon>Actinomycetes</taxon>
        <taxon>Mycobacteriales</taxon>
        <taxon>Gordoniaceae</taxon>
        <taxon>Gordonia</taxon>
    </lineage>
</organism>
<name>L7L5C3_9ACTN</name>
<evidence type="ECO:0000259" key="3">
    <source>
        <dbReference type="Pfam" id="PF07853"/>
    </source>
</evidence>
<keyword evidence="5" id="KW-1185">Reference proteome</keyword>